<dbReference type="AlphaFoldDB" id="A0A9Q9EMD0"/>
<protein>
    <recommendedName>
        <fullName evidence="3">F-box domain-containing protein</fullName>
    </recommendedName>
</protein>
<evidence type="ECO:0008006" key="3">
    <source>
        <dbReference type="Google" id="ProtNLM"/>
    </source>
</evidence>
<evidence type="ECO:0000313" key="1">
    <source>
        <dbReference type="EMBL" id="USW55905.1"/>
    </source>
</evidence>
<dbReference type="EMBL" id="CP099425">
    <property type="protein sequence ID" value="USW55905.1"/>
    <property type="molecule type" value="Genomic_DNA"/>
</dbReference>
<reference evidence="1" key="1">
    <citation type="submission" date="2022-06" db="EMBL/GenBank/DDBJ databases">
        <title>Complete genome sequences of two strains of the flax pathogen Septoria linicola.</title>
        <authorList>
            <person name="Lapalu N."/>
            <person name="Simon A."/>
            <person name="Demenou B."/>
            <person name="Paumier D."/>
            <person name="Guillot M.-P."/>
            <person name="Gout L."/>
            <person name="Valade R."/>
        </authorList>
    </citation>
    <scope>NUCLEOTIDE SEQUENCE</scope>
    <source>
        <strain evidence="1">SE15195</strain>
    </source>
</reference>
<proteinExistence type="predicted"/>
<evidence type="ECO:0000313" key="2">
    <source>
        <dbReference type="Proteomes" id="UP001056384"/>
    </source>
</evidence>
<organism evidence="1 2">
    <name type="scientific">Septoria linicola</name>
    <dbReference type="NCBI Taxonomy" id="215465"/>
    <lineage>
        <taxon>Eukaryota</taxon>
        <taxon>Fungi</taxon>
        <taxon>Dikarya</taxon>
        <taxon>Ascomycota</taxon>
        <taxon>Pezizomycotina</taxon>
        <taxon>Dothideomycetes</taxon>
        <taxon>Dothideomycetidae</taxon>
        <taxon>Mycosphaerellales</taxon>
        <taxon>Mycosphaerellaceae</taxon>
        <taxon>Septoria</taxon>
    </lineage>
</organism>
<accession>A0A9Q9EMD0</accession>
<keyword evidence="2" id="KW-1185">Reference proteome</keyword>
<gene>
    <name evidence="1" type="ORF">Slin15195_G092240</name>
</gene>
<name>A0A9Q9EMD0_9PEZI</name>
<sequence>MDIVPTELLQRIAGLTETNDILNLRRTCKLIEKKTFDVFADTWLSDRECFVLNMVSLRNLEALVSQPSLSSRMRTLTLTLNPHSPDWTKMHVAAPKMVKREPAQKDALETLYDETYHRHCNFVDRPLIARILVQQDIVRFHLY</sequence>
<dbReference type="Proteomes" id="UP001056384">
    <property type="component" value="Chromosome 8"/>
</dbReference>